<dbReference type="Pfam" id="PF17131">
    <property type="entry name" value="LolA_like"/>
    <property type="match status" value="1"/>
</dbReference>
<dbReference type="InterPro" id="IPR033399">
    <property type="entry name" value="TP_0789-like"/>
</dbReference>
<dbReference type="PANTHER" id="PTHR37507">
    <property type="entry name" value="SPORULATION PROTEIN YDCC"/>
    <property type="match status" value="1"/>
</dbReference>
<dbReference type="EMBL" id="MT631356">
    <property type="protein sequence ID" value="QNO48601.1"/>
    <property type="molecule type" value="Genomic_DNA"/>
</dbReference>
<evidence type="ECO:0000259" key="1">
    <source>
        <dbReference type="Pfam" id="PF14285"/>
    </source>
</evidence>
<dbReference type="Pfam" id="PF14285">
    <property type="entry name" value="DUF4367"/>
    <property type="match status" value="1"/>
</dbReference>
<dbReference type="InterPro" id="IPR029046">
    <property type="entry name" value="LolA/LolB/LppX"/>
</dbReference>
<dbReference type="CDD" id="cd16329">
    <property type="entry name" value="LolA_like"/>
    <property type="match status" value="1"/>
</dbReference>
<keyword evidence="3" id="KW-0449">Lipoprotein</keyword>
<reference evidence="3" key="1">
    <citation type="submission" date="2020-06" db="EMBL/GenBank/DDBJ databases">
        <title>Unique genomic features of the anaerobic methanotrophic archaea.</title>
        <authorList>
            <person name="Chadwick G.L."/>
            <person name="Skennerton C.T."/>
            <person name="Laso-Perez R."/>
            <person name="Leu A.O."/>
            <person name="Speth D.R."/>
            <person name="Yu H."/>
            <person name="Morgan-Lang C."/>
            <person name="Hatzenpichler R."/>
            <person name="Goudeau D."/>
            <person name="Malmstrom R."/>
            <person name="Brazelton W.J."/>
            <person name="Woyke T."/>
            <person name="Hallam S.J."/>
            <person name="Tyson G.W."/>
            <person name="Wegener G."/>
            <person name="Boetius A."/>
            <person name="Orphan V."/>
        </authorList>
    </citation>
    <scope>NUCLEOTIDE SEQUENCE</scope>
</reference>
<protein>
    <submittedName>
        <fullName evidence="3">Outer-membrane lipoprotein carrier protein</fullName>
    </submittedName>
</protein>
<evidence type="ECO:0000259" key="2">
    <source>
        <dbReference type="Pfam" id="PF17131"/>
    </source>
</evidence>
<dbReference type="Gene3D" id="2.50.20.10">
    <property type="entry name" value="Lipoprotein localisation LolA/LolB/LppX"/>
    <property type="match status" value="1"/>
</dbReference>
<name>A0A7G9YKR7_9EURY</name>
<dbReference type="SUPFAM" id="SSF89392">
    <property type="entry name" value="Prokaryotic lipoproteins and lipoprotein localization factors"/>
    <property type="match status" value="1"/>
</dbReference>
<dbReference type="InterPro" id="IPR052944">
    <property type="entry name" value="Sporulation_related"/>
</dbReference>
<dbReference type="InterPro" id="IPR025377">
    <property type="entry name" value="DUF4367"/>
</dbReference>
<dbReference type="AlphaFoldDB" id="A0A7G9YKR7"/>
<organism evidence="3">
    <name type="scientific">Candidatus Methanogaster sp. ANME-2c ERB4</name>
    <dbReference type="NCBI Taxonomy" id="2759911"/>
    <lineage>
        <taxon>Archaea</taxon>
        <taxon>Methanobacteriati</taxon>
        <taxon>Methanobacteriota</taxon>
        <taxon>Stenosarchaea group</taxon>
        <taxon>Methanomicrobia</taxon>
        <taxon>Methanosarcinales</taxon>
        <taxon>ANME-2 cluster</taxon>
        <taxon>Candidatus Methanogasteraceae</taxon>
        <taxon>Candidatus Methanogaster</taxon>
    </lineage>
</organism>
<feature type="domain" description="Uncharacterized protein TP-0789" evidence="2">
    <location>
        <begin position="73"/>
        <end position="185"/>
    </location>
</feature>
<feature type="domain" description="DUF4367" evidence="1">
    <location>
        <begin position="242"/>
        <end position="359"/>
    </location>
</feature>
<accession>A0A7G9YKR7</accession>
<sequence>MIAIATISLLISGCVSTDSALTGEQIAKNMENQQDSAHDLSCTISIVGNTSATGAAETVVMEYAYKEPGMARMKYMAPSEIAGQVMVSNGTYAWVYNPLDNSVKTMPIPEQEQTDKSMIAQFVDELTTAYTLEQSGSGTVAGHGCYKLTATPTGMSMPMSMEIWVNKETWMPLKIETHRDGERLMEVEYQNLSVNTNISDDTFKFEAPEGATIESMDSMTDAAPKSMTLEDAQATVTFEIKEPAYLPQGYEMSEIMAAPASMSEKSVAIVYTNNTTSDAMSQQLTAIQLAESAYNESVKQPSPTGETETVTVRGQSCNMTMIAGPFGETRVLQWHDNERYYILAGTLDQVELIKIAESI</sequence>
<evidence type="ECO:0000313" key="3">
    <source>
        <dbReference type="EMBL" id="QNO48601.1"/>
    </source>
</evidence>
<dbReference type="PANTHER" id="PTHR37507:SF2">
    <property type="entry name" value="SPORULATION PROTEIN YDCC"/>
    <property type="match status" value="1"/>
</dbReference>
<proteinExistence type="predicted"/>
<gene>
    <name evidence="3" type="primary">lolA</name>
    <name evidence="3" type="ORF">LKGCFIDI_00003</name>
</gene>